<reference evidence="1" key="1">
    <citation type="submission" date="2023-02" db="EMBL/GenBank/DDBJ databases">
        <title>Genome of toxic invasive species Heracleum sosnowskyi carries increased number of genes despite the absence of recent whole-genome duplications.</title>
        <authorList>
            <person name="Schelkunov M."/>
            <person name="Shtratnikova V."/>
            <person name="Makarenko M."/>
            <person name="Klepikova A."/>
            <person name="Omelchenko D."/>
            <person name="Novikova G."/>
            <person name="Obukhova E."/>
            <person name="Bogdanov V."/>
            <person name="Penin A."/>
            <person name="Logacheva M."/>
        </authorList>
    </citation>
    <scope>NUCLEOTIDE SEQUENCE</scope>
    <source>
        <strain evidence="1">Hsosn_3</strain>
        <tissue evidence="1">Leaf</tissue>
    </source>
</reference>
<dbReference type="AlphaFoldDB" id="A0AAD8JE78"/>
<accession>A0AAD8JE78</accession>
<name>A0AAD8JE78_9APIA</name>
<keyword evidence="2" id="KW-1185">Reference proteome</keyword>
<reference evidence="1" key="2">
    <citation type="submission" date="2023-05" db="EMBL/GenBank/DDBJ databases">
        <authorList>
            <person name="Schelkunov M.I."/>
        </authorList>
    </citation>
    <scope>NUCLEOTIDE SEQUENCE</scope>
    <source>
        <strain evidence="1">Hsosn_3</strain>
        <tissue evidence="1">Leaf</tissue>
    </source>
</reference>
<protein>
    <submittedName>
        <fullName evidence="1">Uncharacterized protein</fullName>
    </submittedName>
</protein>
<dbReference type="EMBL" id="JAUIZM010000001">
    <property type="protein sequence ID" value="KAK1400767.1"/>
    <property type="molecule type" value="Genomic_DNA"/>
</dbReference>
<comment type="caution">
    <text evidence="1">The sequence shown here is derived from an EMBL/GenBank/DDBJ whole genome shotgun (WGS) entry which is preliminary data.</text>
</comment>
<sequence length="136" mass="15462">MYSEFGHHIRIYTTEVPDWISESSNLDSKVALDLRPNMSSNFLGTILCFKDCKTYSVTYSVRNTTSDFTWSDISYNTYHKSLMVVVPRSIFSVGDGDNRIEVSADAEIHGIHIQYKMTDENDNTTINSEESTLVNS</sequence>
<evidence type="ECO:0000313" key="1">
    <source>
        <dbReference type="EMBL" id="KAK1400767.1"/>
    </source>
</evidence>
<dbReference type="Proteomes" id="UP001237642">
    <property type="component" value="Unassembled WGS sequence"/>
</dbReference>
<evidence type="ECO:0000313" key="2">
    <source>
        <dbReference type="Proteomes" id="UP001237642"/>
    </source>
</evidence>
<proteinExistence type="predicted"/>
<organism evidence="1 2">
    <name type="scientific">Heracleum sosnowskyi</name>
    <dbReference type="NCBI Taxonomy" id="360622"/>
    <lineage>
        <taxon>Eukaryota</taxon>
        <taxon>Viridiplantae</taxon>
        <taxon>Streptophyta</taxon>
        <taxon>Embryophyta</taxon>
        <taxon>Tracheophyta</taxon>
        <taxon>Spermatophyta</taxon>
        <taxon>Magnoliopsida</taxon>
        <taxon>eudicotyledons</taxon>
        <taxon>Gunneridae</taxon>
        <taxon>Pentapetalae</taxon>
        <taxon>asterids</taxon>
        <taxon>campanulids</taxon>
        <taxon>Apiales</taxon>
        <taxon>Apiaceae</taxon>
        <taxon>Apioideae</taxon>
        <taxon>apioid superclade</taxon>
        <taxon>Tordylieae</taxon>
        <taxon>Tordyliinae</taxon>
        <taxon>Heracleum</taxon>
    </lineage>
</organism>
<gene>
    <name evidence="1" type="ORF">POM88_000372</name>
</gene>